<keyword evidence="18" id="KW-1185">Reference proteome</keyword>
<dbReference type="PANTHER" id="PTHR11690">
    <property type="entry name" value="AMILORIDE-SENSITIVE SODIUM CHANNEL-RELATED"/>
    <property type="match status" value="1"/>
</dbReference>
<evidence type="ECO:0000256" key="6">
    <source>
        <dbReference type="ARBA" id="ARBA00022989"/>
    </source>
</evidence>
<evidence type="ECO:0000256" key="7">
    <source>
        <dbReference type="ARBA" id="ARBA00023053"/>
    </source>
</evidence>
<comment type="similarity">
    <text evidence="2 14">Belongs to the amiloride-sensitive sodium channel (TC 1.A.6) family.</text>
</comment>
<evidence type="ECO:0000256" key="1">
    <source>
        <dbReference type="ARBA" id="ARBA00004141"/>
    </source>
</evidence>
<comment type="subcellular location">
    <subcellularLocation>
        <location evidence="1">Membrane</location>
        <topology evidence="1">Multi-pass membrane protein</topology>
    </subcellularLocation>
</comment>
<keyword evidence="12 14" id="KW-0407">Ion channel</keyword>
<feature type="compositionally biased region" description="Low complexity" evidence="15">
    <location>
        <begin position="137"/>
        <end position="161"/>
    </location>
</feature>
<feature type="disulfide bond" evidence="13">
    <location>
        <begin position="809"/>
        <end position="824"/>
    </location>
</feature>
<evidence type="ECO:0000313" key="18">
    <source>
        <dbReference type="Proteomes" id="UP000677054"/>
    </source>
</evidence>
<dbReference type="OrthoDB" id="10064773at2759"/>
<feature type="region of interest" description="Disordered" evidence="15">
    <location>
        <begin position="113"/>
        <end position="178"/>
    </location>
</feature>
<keyword evidence="4 14" id="KW-0894">Sodium channel</keyword>
<dbReference type="Pfam" id="PF00057">
    <property type="entry name" value="Ldl_recept_a"/>
    <property type="match status" value="2"/>
</dbReference>
<evidence type="ECO:0000313" key="17">
    <source>
        <dbReference type="EMBL" id="CAD7252904.1"/>
    </source>
</evidence>
<feature type="disulfide bond" evidence="13">
    <location>
        <begin position="849"/>
        <end position="864"/>
    </location>
</feature>
<evidence type="ECO:0000256" key="14">
    <source>
        <dbReference type="RuleBase" id="RU000679"/>
    </source>
</evidence>
<accession>A0A7R9AES6</accession>
<keyword evidence="5 14" id="KW-0812">Transmembrane</keyword>
<gene>
    <name evidence="17" type="ORF">DSTB1V02_LOCUS12655</name>
</gene>
<evidence type="ECO:0000256" key="9">
    <source>
        <dbReference type="ARBA" id="ARBA00023136"/>
    </source>
</evidence>
<dbReference type="GO" id="GO:0005886">
    <property type="term" value="C:plasma membrane"/>
    <property type="evidence" value="ECO:0007669"/>
    <property type="project" value="TreeGrafter"/>
</dbReference>
<dbReference type="InterPro" id="IPR001873">
    <property type="entry name" value="ENaC"/>
</dbReference>
<dbReference type="InterPro" id="IPR023415">
    <property type="entry name" value="LDLR_class-A_CS"/>
</dbReference>
<dbReference type="Proteomes" id="UP000677054">
    <property type="component" value="Unassembled WGS sequence"/>
</dbReference>
<dbReference type="EMBL" id="LR904528">
    <property type="protein sequence ID" value="CAD7252904.1"/>
    <property type="molecule type" value="Genomic_DNA"/>
</dbReference>
<feature type="region of interest" description="Disordered" evidence="15">
    <location>
        <begin position="603"/>
        <end position="640"/>
    </location>
</feature>
<evidence type="ECO:0000256" key="11">
    <source>
        <dbReference type="ARBA" id="ARBA00023201"/>
    </source>
</evidence>
<dbReference type="PROSITE" id="PS01209">
    <property type="entry name" value="LDLRA_1"/>
    <property type="match status" value="1"/>
</dbReference>
<dbReference type="GO" id="GO:0015280">
    <property type="term" value="F:ligand-gated sodium channel activity"/>
    <property type="evidence" value="ECO:0007669"/>
    <property type="project" value="TreeGrafter"/>
</dbReference>
<keyword evidence="11 14" id="KW-0739">Sodium transport</keyword>
<dbReference type="Gene3D" id="1.10.287.820">
    <property type="entry name" value="Acid-sensing ion channel domain"/>
    <property type="match status" value="1"/>
</dbReference>
<keyword evidence="9 16" id="KW-0472">Membrane</keyword>
<dbReference type="Pfam" id="PF00858">
    <property type="entry name" value="ASC"/>
    <property type="match status" value="2"/>
</dbReference>
<evidence type="ECO:0000256" key="8">
    <source>
        <dbReference type="ARBA" id="ARBA00023065"/>
    </source>
</evidence>
<evidence type="ECO:0000256" key="13">
    <source>
        <dbReference type="PROSITE-ProRule" id="PRU00124"/>
    </source>
</evidence>
<protein>
    <submittedName>
        <fullName evidence="17">Uncharacterized protein</fullName>
    </submittedName>
</protein>
<feature type="compositionally biased region" description="Polar residues" evidence="15">
    <location>
        <begin position="113"/>
        <end position="136"/>
    </location>
</feature>
<evidence type="ECO:0000256" key="12">
    <source>
        <dbReference type="ARBA" id="ARBA00023303"/>
    </source>
</evidence>
<keyword evidence="7" id="KW-0915">Sodium</keyword>
<sequence>MKPAASSDPSALTPRDVKGLCSQIWGNPDANATSIDDVKVQPSALERICNDKRSLSNTRGFHVIFEPDNSWINTANAFFLRNHWHQNFTLLNPCSNTMPDDYFLLLSGNTEPASSTDPFPTSHPFNVSSGMNASSFSEEPGSSAGETGGSTPTTPFSSNGSDPEMNATLTRKKRSDRERRKAIFELQQDVQRQLVDEYMRAVLDKVGEEVREALESVHPRIKRSDDLKNKDPLGCNDDGANCSEAGGVPARCLENGTAVIDPNVFAGRLIFPVCAEERKVPCLNSAVWHGPNHTFHCIGIWQVKNPPGHPGGFKVGNIHMVPNPPPDLPVSTWSFSQTDTGGRLKNKENGNTAAGWAEEFFVSRFSGHGIPHIFESYSLLGRLFWLLITIFFVVLCLWQCILVIQDFLTYPKVVSIQEADSFPPEMCAVSSIFSRMDAIFDQNGDRMKHSKSSSTTLCLTDYQNMKPAASSDPNALTPIDVKDICSQIWWNPDANATSIDDVKVQPSAMERICDSMRGPSSESDVPIMIVMDNSWVSVVNSFYHDDQGHSPQEFTLLNPCSNGMPDDYFILLSGNKEPASSTDPFPTSHPFNVSSAMYGSSFFGEQGSSAGETGGSTPTTPFSSNGSDLEMNATLTRKKRSDRERRKAIFELQQDVQRQLVDEYMRAVLDKVAEEVREALESVHPRIKRSDGLENEDPLGCNETGANCSEAGGAPARCLENGTAVIDPKVFAAVCAEERKLPCLNSAVWHGPNLTFRCIGIWQVCDKKADCKDESDETFVCDRFVELCEATKSFMCNESNSCIPGDMRCNGVPDCKDGFDEQNCTEYCRSIGAFGCETKGGCVSLDKRCNSVFDCPDMSDEMHCKDVTGDFGEMITKSRTKDMSDLMQVYSPDPDEVDKYGIGARESIVSCSFDNRDCSYKQSDDYGKCFTFNSPFLEKYVMDSNGSYVKQNVTPLYTSTFGYQHGLRVILQLDVQDSFSVLARYKGARVVIHPRSQLPFPEGQGFNLPPGMVTTASLTREDIGRVGSPYGDCKEWNWIHLGNYSQSACTKVCSEGWYRKQCGCKKSVNPLFDSLTDMAPCNPLNFSQLTCLMEVEAKFIAQELKCLCPPACMEVKYRPTLSQVLPNENFLYALSFFKKFQFGSDVCSSPDEDRNTAYLHVYFEDNSYTLIQESPACTWVTLVSNLGGSIGLFAGLSLITVVELFVFFVEFFSFWYLKRRQRVLDGKNFDAVTGVAAMNDPAAAATSHTSPDSVKIPLKETQETEMQTLVHMSPFFVNPALEKKLKVAPPRTTY</sequence>
<evidence type="ECO:0000256" key="4">
    <source>
        <dbReference type="ARBA" id="ARBA00022461"/>
    </source>
</evidence>
<dbReference type="SUPFAM" id="SSF57424">
    <property type="entry name" value="LDL receptor-like module"/>
    <property type="match status" value="2"/>
</dbReference>
<keyword evidence="3 14" id="KW-0813">Transport</keyword>
<keyword evidence="10 13" id="KW-1015">Disulfide bond</keyword>
<evidence type="ECO:0000256" key="16">
    <source>
        <dbReference type="SAM" id="Phobius"/>
    </source>
</evidence>
<dbReference type="Gene3D" id="1.10.287.770">
    <property type="entry name" value="YojJ-like"/>
    <property type="match status" value="1"/>
</dbReference>
<keyword evidence="6 16" id="KW-1133">Transmembrane helix</keyword>
<dbReference type="InterPro" id="IPR036055">
    <property type="entry name" value="LDL_receptor-like_sf"/>
</dbReference>
<comment type="caution">
    <text evidence="13">Lacks conserved residue(s) required for the propagation of feature annotation.</text>
</comment>
<evidence type="ECO:0000256" key="5">
    <source>
        <dbReference type="ARBA" id="ARBA00022692"/>
    </source>
</evidence>
<evidence type="ECO:0000256" key="3">
    <source>
        <dbReference type="ARBA" id="ARBA00022448"/>
    </source>
</evidence>
<feature type="transmembrane region" description="Helical" evidence="16">
    <location>
        <begin position="1190"/>
        <end position="1217"/>
    </location>
</feature>
<dbReference type="Gene3D" id="4.10.400.10">
    <property type="entry name" value="Low-density Lipoprotein Receptor"/>
    <property type="match status" value="3"/>
</dbReference>
<evidence type="ECO:0000256" key="2">
    <source>
        <dbReference type="ARBA" id="ARBA00007193"/>
    </source>
</evidence>
<keyword evidence="8 14" id="KW-0406">Ion transport</keyword>
<organism evidence="17">
    <name type="scientific">Darwinula stevensoni</name>
    <dbReference type="NCBI Taxonomy" id="69355"/>
    <lineage>
        <taxon>Eukaryota</taxon>
        <taxon>Metazoa</taxon>
        <taxon>Ecdysozoa</taxon>
        <taxon>Arthropoda</taxon>
        <taxon>Crustacea</taxon>
        <taxon>Oligostraca</taxon>
        <taxon>Ostracoda</taxon>
        <taxon>Podocopa</taxon>
        <taxon>Podocopida</taxon>
        <taxon>Darwinulocopina</taxon>
        <taxon>Darwinuloidea</taxon>
        <taxon>Darwinulidae</taxon>
        <taxon>Darwinula</taxon>
    </lineage>
</organism>
<dbReference type="PROSITE" id="PS50068">
    <property type="entry name" value="LDLRA_2"/>
    <property type="match status" value="3"/>
</dbReference>
<evidence type="ECO:0000256" key="15">
    <source>
        <dbReference type="SAM" id="MobiDB-lite"/>
    </source>
</evidence>
<dbReference type="PANTHER" id="PTHR11690:SF248">
    <property type="entry name" value="PICKPOCKET 17, ISOFORM A"/>
    <property type="match status" value="1"/>
</dbReference>
<dbReference type="PRINTS" id="PR00261">
    <property type="entry name" value="LDLRECEPTOR"/>
</dbReference>
<proteinExistence type="inferred from homology"/>
<dbReference type="SMART" id="SM00192">
    <property type="entry name" value="LDLa"/>
    <property type="match status" value="3"/>
</dbReference>
<dbReference type="CDD" id="cd00112">
    <property type="entry name" value="LDLa"/>
    <property type="match status" value="3"/>
</dbReference>
<evidence type="ECO:0000256" key="10">
    <source>
        <dbReference type="ARBA" id="ARBA00023157"/>
    </source>
</evidence>
<reference evidence="17" key="1">
    <citation type="submission" date="2020-11" db="EMBL/GenBank/DDBJ databases">
        <authorList>
            <person name="Tran Van P."/>
        </authorList>
    </citation>
    <scope>NUCLEOTIDE SEQUENCE</scope>
</reference>
<name>A0A7R9AES6_9CRUS</name>
<dbReference type="InterPro" id="IPR002172">
    <property type="entry name" value="LDrepeatLR_classA_rpt"/>
</dbReference>
<feature type="compositionally biased region" description="Low complexity" evidence="15">
    <location>
        <begin position="604"/>
        <end position="627"/>
    </location>
</feature>
<feature type="transmembrane region" description="Helical" evidence="16">
    <location>
        <begin position="383"/>
        <end position="404"/>
    </location>
</feature>
<dbReference type="EMBL" id="CAJPEV010005011">
    <property type="protein sequence ID" value="CAG0902621.1"/>
    <property type="molecule type" value="Genomic_DNA"/>
</dbReference>